<dbReference type="RefSeq" id="WP_240983785.1">
    <property type="nucleotide sequence ID" value="NZ_CDGJ01000066.1"/>
</dbReference>
<reference evidence="3" key="1">
    <citation type="submission" date="2014-11" db="EMBL/GenBank/DDBJ databases">
        <authorList>
            <person name="Hornung B.V."/>
        </authorList>
    </citation>
    <scope>NUCLEOTIDE SEQUENCE</scope>
    <source>
        <strain evidence="3">INE</strain>
    </source>
</reference>
<dbReference type="Proteomes" id="UP001071230">
    <property type="component" value="Unassembled WGS sequence"/>
</dbReference>
<evidence type="ECO:0000256" key="1">
    <source>
        <dbReference type="SAM" id="Phobius"/>
    </source>
</evidence>
<dbReference type="AlphaFoldDB" id="A0A8S0XAL3"/>
<proteinExistence type="predicted"/>
<organism evidence="2">
    <name type="scientific">Acididesulfobacillus acetoxydans</name>
    <dbReference type="NCBI Taxonomy" id="1561005"/>
    <lineage>
        <taxon>Bacteria</taxon>
        <taxon>Bacillati</taxon>
        <taxon>Bacillota</taxon>
        <taxon>Clostridia</taxon>
        <taxon>Eubacteriales</taxon>
        <taxon>Peptococcaceae</taxon>
        <taxon>Acididesulfobacillus</taxon>
    </lineage>
</organism>
<keyword evidence="1" id="KW-0472">Membrane</keyword>
<feature type="transmembrane region" description="Helical" evidence="1">
    <location>
        <begin position="7"/>
        <end position="30"/>
    </location>
</feature>
<reference evidence="2" key="2">
    <citation type="submission" date="2020-01" db="EMBL/GenBank/DDBJ databases">
        <authorList>
            <person name="Hornung B."/>
        </authorList>
    </citation>
    <scope>NUCLEOTIDE SEQUENCE</scope>
    <source>
        <strain evidence="2">PacBioINE</strain>
    </source>
</reference>
<keyword evidence="1" id="KW-0812">Transmembrane</keyword>
<evidence type="ECO:0000313" key="4">
    <source>
        <dbReference type="Proteomes" id="UP001071230"/>
    </source>
</evidence>
<keyword evidence="1" id="KW-1133">Transmembrane helix</keyword>
<name>A0A8S0XAL3_9FIRM</name>
<accession>A0A8S0XAL3</accession>
<sequence>MATVYEVCAIVMTVFLGVLAFEAALAVYSLRKLTEEARHTLQNANVQLPALLENVLAVARKVRVTSELVEDGVSRAAAGMAKVKGEPLLFLVNSLAAVKEGLSLWEKIRARQSQPDK</sequence>
<gene>
    <name evidence="2" type="ORF">DEACI_0705</name>
    <name evidence="3" type="ORF">DEACI_2297</name>
</gene>
<keyword evidence="4" id="KW-1185">Reference proteome</keyword>
<evidence type="ECO:0000313" key="3">
    <source>
        <dbReference type="EMBL" id="CEJ07831.1"/>
    </source>
</evidence>
<protein>
    <recommendedName>
        <fullName evidence="5">DUF948 domain-containing protein</fullName>
    </recommendedName>
</protein>
<dbReference type="Proteomes" id="UP000836597">
    <property type="component" value="Chromosome"/>
</dbReference>
<evidence type="ECO:0000313" key="2">
    <source>
        <dbReference type="EMBL" id="CAA7600056.1"/>
    </source>
</evidence>
<evidence type="ECO:0008006" key="5">
    <source>
        <dbReference type="Google" id="ProtNLM"/>
    </source>
</evidence>
<dbReference type="EMBL" id="CDGJ01000066">
    <property type="protein sequence ID" value="CEJ07831.1"/>
    <property type="molecule type" value="Genomic_DNA"/>
</dbReference>
<dbReference type="EMBL" id="LR746496">
    <property type="protein sequence ID" value="CAA7600056.1"/>
    <property type="molecule type" value="Genomic_DNA"/>
</dbReference>
<dbReference type="KEGG" id="aacx:DEACI_0705"/>